<dbReference type="Proteomes" id="UP000011014">
    <property type="component" value="Unassembled WGS sequence"/>
</dbReference>
<reference evidence="1" key="1">
    <citation type="journal article" date="2010" name="Science">
        <title>Plasticity of animal genome architecture unmasked by rapid evolution of a pelagic tunicate.</title>
        <authorList>
            <person name="Denoeud F."/>
            <person name="Henriet S."/>
            <person name="Mungpakdee S."/>
            <person name="Aury J.M."/>
            <person name="Da Silva C."/>
            <person name="Brinkmann H."/>
            <person name="Mikhaleva J."/>
            <person name="Olsen L.C."/>
            <person name="Jubin C."/>
            <person name="Canestro C."/>
            <person name="Bouquet J.M."/>
            <person name="Danks G."/>
            <person name="Poulain J."/>
            <person name="Campsteijn C."/>
            <person name="Adamski M."/>
            <person name="Cross I."/>
            <person name="Yadetie F."/>
            <person name="Muffato M."/>
            <person name="Louis A."/>
            <person name="Butcher S."/>
            <person name="Tsagkogeorga G."/>
            <person name="Konrad A."/>
            <person name="Singh S."/>
            <person name="Jensen M.F."/>
            <person name="Cong E.H."/>
            <person name="Eikeseth-Otteraa H."/>
            <person name="Noel B."/>
            <person name="Anthouard V."/>
            <person name="Porcel B.M."/>
            <person name="Kachouri-Lafond R."/>
            <person name="Nishino A."/>
            <person name="Ugolini M."/>
            <person name="Chourrout P."/>
            <person name="Nishida H."/>
            <person name="Aasland R."/>
            <person name="Huzurbazar S."/>
            <person name="Westhof E."/>
            <person name="Delsuc F."/>
            <person name="Lehrach H."/>
            <person name="Reinhardt R."/>
            <person name="Weissenbach J."/>
            <person name="Roy S.W."/>
            <person name="Artiguenave F."/>
            <person name="Postlethwait J.H."/>
            <person name="Manak J.R."/>
            <person name="Thompson E.M."/>
            <person name="Jaillon O."/>
            <person name="Du Pasquier L."/>
            <person name="Boudinot P."/>
            <person name="Liberles D.A."/>
            <person name="Volff J.N."/>
            <person name="Philippe H."/>
            <person name="Lenhard B."/>
            <person name="Roest Crollius H."/>
            <person name="Wincker P."/>
            <person name="Chourrout D."/>
        </authorList>
    </citation>
    <scope>NUCLEOTIDE SEQUENCE [LARGE SCALE GENOMIC DNA]</scope>
</reference>
<dbReference type="EMBL" id="FN655029">
    <property type="protein sequence ID" value="CBY37658.1"/>
    <property type="molecule type" value="Genomic_DNA"/>
</dbReference>
<dbReference type="AlphaFoldDB" id="E4YQB3"/>
<evidence type="ECO:0000313" key="1">
    <source>
        <dbReference type="EMBL" id="CBY37658.1"/>
    </source>
</evidence>
<name>E4YQB3_OIKDI</name>
<organism evidence="1">
    <name type="scientific">Oikopleura dioica</name>
    <name type="common">Tunicate</name>
    <dbReference type="NCBI Taxonomy" id="34765"/>
    <lineage>
        <taxon>Eukaryota</taxon>
        <taxon>Metazoa</taxon>
        <taxon>Chordata</taxon>
        <taxon>Tunicata</taxon>
        <taxon>Appendicularia</taxon>
        <taxon>Copelata</taxon>
        <taxon>Oikopleuridae</taxon>
        <taxon>Oikopleura</taxon>
    </lineage>
</organism>
<sequence>MKSSPESCSYDLNLPLAAQTKLSFQKEPPCIEHSIIVRNKDSTFGPFCSNVEDNGGFGIAPVLANAKRLSTIEGILFTGPVEVEIKPTSERRTRLRMLFKWEKIEECKLSDLADFDESFRKISMADRKPAALSAWHRLANQLKNFHEDFHLESSRYCAVETLAPPCELVRFSEDATFDEIVEQTKKLLDFLSGLCDSGFSYRWYDSLNQLLFNSGTSSRIEAQAIPEEFKIQDKPGEHPVYQQEPVRMVLENEFVVHKRLELETTAGTTVTTPSMLTTQSGRGPPNKLLLEPYVPQFQYPANCGWLQESKTKVCSISSLSTCNTALFADVLSLSSSSDSCPVNKSAAVLERIFQYAEKLASNSGFFKGQCATAKKQLPCALMMINFDRADQLKPSAFIRKMRMVTRKIVGDCEISHRHELQEMYREGKLLINYKILIIFL</sequence>
<accession>E4YQB3</accession>
<proteinExistence type="predicted"/>
<gene>
    <name evidence="1" type="ORF">GSOID_T00031139001</name>
</gene>
<protein>
    <submittedName>
        <fullName evidence="1">Uncharacterized protein</fullName>
    </submittedName>
</protein>